<dbReference type="SUPFAM" id="SSF53383">
    <property type="entry name" value="PLP-dependent transferases"/>
    <property type="match status" value="1"/>
</dbReference>
<protein>
    <recommendedName>
        <fullName evidence="6">DegT/DnrJ/EryC1/StrS aminotransferase</fullName>
    </recommendedName>
</protein>
<dbReference type="InterPro" id="IPR015424">
    <property type="entry name" value="PyrdxlP-dep_Trfase"/>
</dbReference>
<organism evidence="4 5">
    <name type="scientific">Candidatus Magasanikbacteria bacterium RIFOXYC2_FULL_42_28</name>
    <dbReference type="NCBI Taxonomy" id="1798704"/>
    <lineage>
        <taxon>Bacteria</taxon>
        <taxon>Candidatus Magasanikiibacteriota</taxon>
    </lineage>
</organism>
<dbReference type="EMBL" id="MFQZ01000001">
    <property type="protein sequence ID" value="OGH88677.1"/>
    <property type="molecule type" value="Genomic_DNA"/>
</dbReference>
<comment type="caution">
    <text evidence="4">The sequence shown here is derived from an EMBL/GenBank/DDBJ whole genome shotgun (WGS) entry which is preliminary data.</text>
</comment>
<dbReference type="STRING" id="1798704.A3J93_01105"/>
<dbReference type="Gene3D" id="3.90.1150.10">
    <property type="entry name" value="Aspartate Aminotransferase, domain 1"/>
    <property type="match status" value="1"/>
</dbReference>
<evidence type="ECO:0000256" key="3">
    <source>
        <dbReference type="RuleBase" id="RU004508"/>
    </source>
</evidence>
<evidence type="ECO:0000313" key="4">
    <source>
        <dbReference type="EMBL" id="OGH88677.1"/>
    </source>
</evidence>
<evidence type="ECO:0008006" key="6">
    <source>
        <dbReference type="Google" id="ProtNLM"/>
    </source>
</evidence>
<evidence type="ECO:0000256" key="2">
    <source>
        <dbReference type="PIRSR" id="PIRSR000390-2"/>
    </source>
</evidence>
<feature type="active site" description="Proton acceptor" evidence="1">
    <location>
        <position position="204"/>
    </location>
</feature>
<dbReference type="GO" id="GO:0008483">
    <property type="term" value="F:transaminase activity"/>
    <property type="evidence" value="ECO:0007669"/>
    <property type="project" value="TreeGrafter"/>
</dbReference>
<dbReference type="Gene3D" id="3.40.640.10">
    <property type="entry name" value="Type I PLP-dependent aspartate aminotransferase-like (Major domain)"/>
    <property type="match status" value="1"/>
</dbReference>
<reference evidence="4 5" key="1">
    <citation type="journal article" date="2016" name="Nat. Commun.">
        <title>Thousands of microbial genomes shed light on interconnected biogeochemical processes in an aquifer system.</title>
        <authorList>
            <person name="Anantharaman K."/>
            <person name="Brown C.T."/>
            <person name="Hug L.A."/>
            <person name="Sharon I."/>
            <person name="Castelle C.J."/>
            <person name="Probst A.J."/>
            <person name="Thomas B.C."/>
            <person name="Singh A."/>
            <person name="Wilkins M.J."/>
            <person name="Karaoz U."/>
            <person name="Brodie E.L."/>
            <person name="Williams K.H."/>
            <person name="Hubbard S.S."/>
            <person name="Banfield J.F."/>
        </authorList>
    </citation>
    <scope>NUCLEOTIDE SEQUENCE [LARGE SCALE GENOMIC DNA]</scope>
</reference>
<sequence length="383" mass="42181">MTTNDNKSEVISSYEAYTARVGKEIIPCYEPAIGQEELALITDVINRNWLSESKYTRQFEAELASACQRKHAVCFNNATAALISGMKALGIKTGDEVIVPSFAHSADPNSIVATDAIPVFADIEAATLCLSVETIKAVKTAKTKAILLISAYGNVGAIEQIANYAQANNLFLINDCAPALFGHYQNKPIASYGDFSVLSFFADKTITTGEGGMMLSDNLELINEANMYKHDGRKERGVDIIDRRGYNFRITELQSAVGVAQLKKAPFFIKRKKEILQAYRNKLKGVEKVRVFEFNPGGDIVPHRVVIFVPAANPLIDYLSAAGIGARTMFMPMHSQPAYRDLHTFPVTEEIYKTGICLPSAPSLTAEQLEFVCQTINNFYQPL</sequence>
<evidence type="ECO:0000313" key="5">
    <source>
        <dbReference type="Proteomes" id="UP000177907"/>
    </source>
</evidence>
<dbReference type="PANTHER" id="PTHR30244">
    <property type="entry name" value="TRANSAMINASE"/>
    <property type="match status" value="1"/>
</dbReference>
<dbReference type="Pfam" id="PF01041">
    <property type="entry name" value="DegT_DnrJ_EryC1"/>
    <property type="match status" value="1"/>
</dbReference>
<dbReference type="InterPro" id="IPR015422">
    <property type="entry name" value="PyrdxlP-dep_Trfase_small"/>
</dbReference>
<proteinExistence type="inferred from homology"/>
<dbReference type="PANTHER" id="PTHR30244:SF34">
    <property type="entry name" value="DTDP-4-AMINO-4,6-DIDEOXYGALACTOSE TRANSAMINASE"/>
    <property type="match status" value="1"/>
</dbReference>
<comment type="similarity">
    <text evidence="3">Belongs to the DegT/DnrJ/EryC1 family.</text>
</comment>
<dbReference type="Proteomes" id="UP000177907">
    <property type="component" value="Unassembled WGS sequence"/>
</dbReference>
<dbReference type="GO" id="GO:0030170">
    <property type="term" value="F:pyridoxal phosphate binding"/>
    <property type="evidence" value="ECO:0007669"/>
    <property type="project" value="TreeGrafter"/>
</dbReference>
<name>A0A1F6NXL4_9BACT</name>
<dbReference type="CDD" id="cd00616">
    <property type="entry name" value="AHBA_syn"/>
    <property type="match status" value="1"/>
</dbReference>
<dbReference type="PIRSF" id="PIRSF000390">
    <property type="entry name" value="PLP_StrS"/>
    <property type="match status" value="1"/>
</dbReference>
<dbReference type="GO" id="GO:0000271">
    <property type="term" value="P:polysaccharide biosynthetic process"/>
    <property type="evidence" value="ECO:0007669"/>
    <property type="project" value="TreeGrafter"/>
</dbReference>
<accession>A0A1F6NXL4</accession>
<dbReference type="InterPro" id="IPR015421">
    <property type="entry name" value="PyrdxlP-dep_Trfase_major"/>
</dbReference>
<feature type="modified residue" description="N6-(pyridoxal phosphate)lysine" evidence="2">
    <location>
        <position position="204"/>
    </location>
</feature>
<gene>
    <name evidence="4" type="ORF">A3J93_01105</name>
</gene>
<dbReference type="InterPro" id="IPR000653">
    <property type="entry name" value="DegT/StrS_aminotransferase"/>
</dbReference>
<evidence type="ECO:0000256" key="1">
    <source>
        <dbReference type="PIRSR" id="PIRSR000390-1"/>
    </source>
</evidence>
<keyword evidence="2 3" id="KW-0663">Pyridoxal phosphate</keyword>
<dbReference type="AlphaFoldDB" id="A0A1F6NXL4"/>